<comment type="cofactor">
    <cofactor evidence="1">
        <name>FAD</name>
        <dbReference type="ChEBI" id="CHEBI:57692"/>
    </cofactor>
</comment>
<comment type="caution">
    <text evidence="6">The sequence shown here is derived from an EMBL/GenBank/DDBJ whole genome shotgun (WGS) entry which is preliminary data.</text>
</comment>
<evidence type="ECO:0000256" key="4">
    <source>
        <dbReference type="ARBA" id="ARBA00023002"/>
    </source>
</evidence>
<evidence type="ECO:0000313" key="6">
    <source>
        <dbReference type="EMBL" id="KAK7731899.1"/>
    </source>
</evidence>
<evidence type="ECO:0000313" key="7">
    <source>
        <dbReference type="Proteomes" id="UP001430848"/>
    </source>
</evidence>
<proteinExistence type="predicted"/>
<dbReference type="InterPro" id="IPR003953">
    <property type="entry name" value="FAD-dep_OxRdtase_2_FAD-bd"/>
</dbReference>
<keyword evidence="4" id="KW-0560">Oxidoreductase</keyword>
<dbReference type="Gene3D" id="3.90.700.10">
    <property type="entry name" value="Succinate dehydrogenase/fumarate reductase flavoprotein, catalytic domain"/>
    <property type="match status" value="1"/>
</dbReference>
<gene>
    <name evidence="6" type="ORF">SLS63_005197</name>
</gene>
<dbReference type="InterPro" id="IPR036188">
    <property type="entry name" value="FAD/NAD-bd_sf"/>
</dbReference>
<dbReference type="SUPFAM" id="SSF51905">
    <property type="entry name" value="FAD/NAD(P)-binding domain"/>
    <property type="match status" value="1"/>
</dbReference>
<reference evidence="6 7" key="1">
    <citation type="submission" date="2024-02" db="EMBL/GenBank/DDBJ databases">
        <title>De novo assembly and annotation of 12 fungi associated with fruit tree decline syndrome in Ontario, Canada.</title>
        <authorList>
            <person name="Sulman M."/>
            <person name="Ellouze W."/>
            <person name="Ilyukhin E."/>
        </authorList>
    </citation>
    <scope>NUCLEOTIDE SEQUENCE [LARGE SCALE GENOMIC DNA]</scope>
    <source>
        <strain evidence="6 7">M169</strain>
    </source>
</reference>
<evidence type="ECO:0000256" key="2">
    <source>
        <dbReference type="ARBA" id="ARBA00022630"/>
    </source>
</evidence>
<keyword evidence="7" id="KW-1185">Reference proteome</keyword>
<protein>
    <recommendedName>
        <fullName evidence="5">FAD-dependent oxidoreductase 2 FAD-binding domain-containing protein</fullName>
    </recommendedName>
</protein>
<sequence length="605" mass="65962">MLTVQRSFLRRVRRVNSPHRLVPHRHASQAQYSAKFDQETDVIICGSGGAGLLAALRCSALSLRSIVLEKTDKIGGTTALSGGAMWIPNNAYHKARGEDDSLDTALEYMNQCIGEAGPASSARRRLAFVQHAPRMLDFLRETGFQGRASGQYPNYYPDLPGGHIKRSVESALFDTRKLGRDWRALVRRGPSYPPVHTEEASRLFRSATSLSNMLYAAQIIGLRGLGRKALGQLPVTMKLALVCQLLHLNLQQQRFDLWRNSPLTGLILDDEGQSVIGAVVQHGAEKQTVRIRARRGVLLVAGGFARNVQMRQQHQEGPVSDAWTLTQEGDTGDAIRIGTHPLHGVDAQVALMDDAWWGPSAIDPRSGQRFFLVYERALPHSIIVDGGGDRFMNEAQPYTDAVHAMYERHRSVSTIPAWIVLDASHRRRYPFASLLPGLTPDSALQSGFVYRGASLHDLAGKIGVPPARLSATVERFNAMARRGKDDDFGRGGNDYDRFFADDIVKPNGNLGPIETAPFYAFKVYPGDLGTKGGLLTDDNAQVISTRGSPVGGLYAAGNTTASVMGRSYPGSGSTLGPALTFAYIAVNHMARGVGVSSDPKPKLMR</sequence>
<dbReference type="InterPro" id="IPR050315">
    <property type="entry name" value="FAD-oxidoreductase_2"/>
</dbReference>
<keyword evidence="3" id="KW-0274">FAD</keyword>
<name>A0ABR1PBY8_DIAER</name>
<dbReference type="Proteomes" id="UP001430848">
    <property type="component" value="Unassembled WGS sequence"/>
</dbReference>
<evidence type="ECO:0000259" key="5">
    <source>
        <dbReference type="Pfam" id="PF00890"/>
    </source>
</evidence>
<dbReference type="Pfam" id="PF00890">
    <property type="entry name" value="FAD_binding_2"/>
    <property type="match status" value="1"/>
</dbReference>
<dbReference type="InterPro" id="IPR027477">
    <property type="entry name" value="Succ_DH/fumarate_Rdtase_cat_sf"/>
</dbReference>
<dbReference type="Gene3D" id="3.50.50.60">
    <property type="entry name" value="FAD/NAD(P)-binding domain"/>
    <property type="match status" value="2"/>
</dbReference>
<evidence type="ECO:0000256" key="3">
    <source>
        <dbReference type="ARBA" id="ARBA00022827"/>
    </source>
</evidence>
<accession>A0ABR1PBY8</accession>
<dbReference type="PANTHER" id="PTHR43400:SF10">
    <property type="entry name" value="3-OXOSTEROID 1-DEHYDROGENASE"/>
    <property type="match status" value="1"/>
</dbReference>
<feature type="domain" description="FAD-dependent oxidoreductase 2 FAD-binding" evidence="5">
    <location>
        <begin position="41"/>
        <end position="575"/>
    </location>
</feature>
<organism evidence="6 7">
    <name type="scientific">Diaporthe eres</name>
    <name type="common">Phomopsis oblonga</name>
    <dbReference type="NCBI Taxonomy" id="83184"/>
    <lineage>
        <taxon>Eukaryota</taxon>
        <taxon>Fungi</taxon>
        <taxon>Dikarya</taxon>
        <taxon>Ascomycota</taxon>
        <taxon>Pezizomycotina</taxon>
        <taxon>Sordariomycetes</taxon>
        <taxon>Sordariomycetidae</taxon>
        <taxon>Diaporthales</taxon>
        <taxon>Diaporthaceae</taxon>
        <taxon>Diaporthe</taxon>
        <taxon>Diaporthe eres species complex</taxon>
    </lineage>
</organism>
<keyword evidence="2" id="KW-0285">Flavoprotein</keyword>
<dbReference type="EMBL" id="JAKNSF020000021">
    <property type="protein sequence ID" value="KAK7731899.1"/>
    <property type="molecule type" value="Genomic_DNA"/>
</dbReference>
<evidence type="ECO:0000256" key="1">
    <source>
        <dbReference type="ARBA" id="ARBA00001974"/>
    </source>
</evidence>
<dbReference type="SUPFAM" id="SSF56425">
    <property type="entry name" value="Succinate dehydrogenase/fumarate reductase flavoprotein, catalytic domain"/>
    <property type="match status" value="1"/>
</dbReference>
<dbReference type="PANTHER" id="PTHR43400">
    <property type="entry name" value="FUMARATE REDUCTASE"/>
    <property type="match status" value="1"/>
</dbReference>